<evidence type="ECO:0000256" key="2">
    <source>
        <dbReference type="ARBA" id="ARBA00013164"/>
    </source>
</evidence>
<protein>
    <recommendedName>
        <fullName evidence="2">leucine--tRNA ligase</fullName>
        <ecNumber evidence="2">6.1.1.4</ecNumber>
    </recommendedName>
</protein>
<comment type="caution">
    <text evidence="8">The sequence shown here is derived from an EMBL/GenBank/DDBJ whole genome shotgun (WGS) entry which is preliminary data.</text>
</comment>
<feature type="non-terminal residue" evidence="8">
    <location>
        <position position="1"/>
    </location>
</feature>
<keyword evidence="7" id="KW-0030">Aminoacyl-tRNA synthetase</keyword>
<dbReference type="Proteomes" id="UP000885792">
    <property type="component" value="Unassembled WGS sequence"/>
</dbReference>
<evidence type="ECO:0000313" key="8">
    <source>
        <dbReference type="EMBL" id="HHJ64347.1"/>
    </source>
</evidence>
<keyword evidence="5" id="KW-0067">ATP-binding</keyword>
<dbReference type="PANTHER" id="PTHR43740">
    <property type="entry name" value="LEUCYL-TRNA SYNTHETASE"/>
    <property type="match status" value="1"/>
</dbReference>
<dbReference type="AlphaFoldDB" id="A0A7C5L722"/>
<evidence type="ECO:0000256" key="1">
    <source>
        <dbReference type="ARBA" id="ARBA00005594"/>
    </source>
</evidence>
<keyword evidence="6" id="KW-0648">Protein biosynthesis</keyword>
<dbReference type="PANTHER" id="PTHR43740:SF2">
    <property type="entry name" value="LEUCINE--TRNA LIGASE, MITOCHONDRIAL"/>
    <property type="match status" value="1"/>
</dbReference>
<dbReference type="PRINTS" id="PR00985">
    <property type="entry name" value="TRNASYNTHLEU"/>
</dbReference>
<dbReference type="GO" id="GO:0005829">
    <property type="term" value="C:cytosol"/>
    <property type="evidence" value="ECO:0007669"/>
    <property type="project" value="TreeGrafter"/>
</dbReference>
<gene>
    <name evidence="8" type="ORF">ENJ61_05500</name>
</gene>
<organism evidence="8">
    <name type="scientific">Aquifex aeolicus</name>
    <dbReference type="NCBI Taxonomy" id="63363"/>
    <lineage>
        <taxon>Bacteria</taxon>
        <taxon>Pseudomonadati</taxon>
        <taxon>Aquificota</taxon>
        <taxon>Aquificia</taxon>
        <taxon>Aquificales</taxon>
        <taxon>Aquificaceae</taxon>
        <taxon>Aquifex</taxon>
    </lineage>
</organism>
<dbReference type="SUPFAM" id="SSF52374">
    <property type="entry name" value="Nucleotidylyl transferase"/>
    <property type="match status" value="1"/>
</dbReference>
<dbReference type="InterPro" id="IPR014729">
    <property type="entry name" value="Rossmann-like_a/b/a_fold"/>
</dbReference>
<keyword evidence="3 8" id="KW-0436">Ligase</keyword>
<proteinExistence type="inferred from homology"/>
<dbReference type="GO" id="GO:0006429">
    <property type="term" value="P:leucyl-tRNA aminoacylation"/>
    <property type="evidence" value="ECO:0007669"/>
    <property type="project" value="InterPro"/>
</dbReference>
<sequence>VSYWMPVDIYIGGIEHAVLHLLYARFFQKFLKDIGLVEEEEPFERLLTQGMVLKRWVSIGKLLEHLELSEEDELEALVEKLRILSEVG</sequence>
<accession>A0A7C5L722</accession>
<dbReference type="GO" id="GO:0005524">
    <property type="term" value="F:ATP binding"/>
    <property type="evidence" value="ECO:0007669"/>
    <property type="project" value="UniProtKB-KW"/>
</dbReference>
<comment type="similarity">
    <text evidence="1">Belongs to the class-I aminoacyl-tRNA synthetase family.</text>
</comment>
<reference evidence="8" key="1">
    <citation type="journal article" date="2020" name="mSystems">
        <title>Genome- and Community-Level Interaction Insights into Carbon Utilization and Element Cycling Functions of Hydrothermarchaeota in Hydrothermal Sediment.</title>
        <authorList>
            <person name="Zhou Z."/>
            <person name="Liu Y."/>
            <person name="Xu W."/>
            <person name="Pan J."/>
            <person name="Luo Z.H."/>
            <person name="Li M."/>
        </authorList>
    </citation>
    <scope>NUCLEOTIDE SEQUENCE [LARGE SCALE GENOMIC DNA]</scope>
    <source>
        <strain evidence="8">HyVt-501</strain>
    </source>
</reference>
<dbReference type="Gene3D" id="3.40.50.620">
    <property type="entry name" value="HUPs"/>
    <property type="match status" value="1"/>
</dbReference>
<dbReference type="EMBL" id="DRNB01000196">
    <property type="protein sequence ID" value="HHJ64347.1"/>
    <property type="molecule type" value="Genomic_DNA"/>
</dbReference>
<name>A0A7C5L722_AQUAO</name>
<evidence type="ECO:0000256" key="7">
    <source>
        <dbReference type="ARBA" id="ARBA00023146"/>
    </source>
</evidence>
<keyword evidence="4" id="KW-0547">Nucleotide-binding</keyword>
<dbReference type="EC" id="6.1.1.4" evidence="2"/>
<evidence type="ECO:0000256" key="5">
    <source>
        <dbReference type="ARBA" id="ARBA00022840"/>
    </source>
</evidence>
<dbReference type="GO" id="GO:0004823">
    <property type="term" value="F:leucine-tRNA ligase activity"/>
    <property type="evidence" value="ECO:0007669"/>
    <property type="project" value="UniProtKB-EC"/>
</dbReference>
<evidence type="ECO:0000256" key="4">
    <source>
        <dbReference type="ARBA" id="ARBA00022741"/>
    </source>
</evidence>
<evidence type="ECO:0000256" key="3">
    <source>
        <dbReference type="ARBA" id="ARBA00022598"/>
    </source>
</evidence>
<dbReference type="InterPro" id="IPR002302">
    <property type="entry name" value="Leu-tRNA-ligase"/>
</dbReference>
<evidence type="ECO:0000256" key="6">
    <source>
        <dbReference type="ARBA" id="ARBA00022917"/>
    </source>
</evidence>